<evidence type="ECO:0000313" key="3">
    <source>
        <dbReference type="Proteomes" id="UP000184112"/>
    </source>
</evidence>
<dbReference type="GO" id="GO:0016788">
    <property type="term" value="F:hydrolase activity, acting on ester bonds"/>
    <property type="evidence" value="ECO:0007669"/>
    <property type="project" value="UniProtKB-ARBA"/>
</dbReference>
<dbReference type="AlphaFoldDB" id="A0A1M5UCN9"/>
<accession>A0A1M5UCN9</accession>
<protein>
    <submittedName>
        <fullName evidence="2">GSCFA family protein</fullName>
    </submittedName>
</protein>
<dbReference type="InterPro" id="IPR036514">
    <property type="entry name" value="SGNH_hydro_sf"/>
</dbReference>
<dbReference type="Proteomes" id="UP000184112">
    <property type="component" value="Unassembled WGS sequence"/>
</dbReference>
<organism evidence="2 3">
    <name type="scientific">Flavobacterium johnsoniae</name>
    <name type="common">Cytophaga johnsonae</name>
    <dbReference type="NCBI Taxonomy" id="986"/>
    <lineage>
        <taxon>Bacteria</taxon>
        <taxon>Pseudomonadati</taxon>
        <taxon>Bacteroidota</taxon>
        <taxon>Flavobacteriia</taxon>
        <taxon>Flavobacteriales</taxon>
        <taxon>Flavobacteriaceae</taxon>
        <taxon>Flavobacterium</taxon>
    </lineage>
</organism>
<evidence type="ECO:0000313" key="2">
    <source>
        <dbReference type="EMBL" id="SHH60671.1"/>
    </source>
</evidence>
<feature type="domain" description="GSCFA" evidence="1">
    <location>
        <begin position="21"/>
        <end position="261"/>
    </location>
</feature>
<name>A0A1M5UCN9_FLAJO</name>
<dbReference type="RefSeq" id="WP_073410902.1">
    <property type="nucleotide sequence ID" value="NZ_FQWH01000013.1"/>
</dbReference>
<dbReference type="Gene3D" id="3.40.50.1110">
    <property type="entry name" value="SGNH hydrolase"/>
    <property type="match status" value="1"/>
</dbReference>
<reference evidence="2 3" key="1">
    <citation type="submission" date="2016-11" db="EMBL/GenBank/DDBJ databases">
        <authorList>
            <person name="Jaros S."/>
            <person name="Januszkiewicz K."/>
            <person name="Wedrychowicz H."/>
        </authorList>
    </citation>
    <scope>NUCLEOTIDE SEQUENCE [LARGE SCALE GENOMIC DNA]</scope>
    <source>
        <strain evidence="2 3">DSM 6792</strain>
    </source>
</reference>
<sequence>MQFRTQIPISKSNNPIDYNSKILSIGSCFAENMAGKFDYFKFQNETNPFGIIFNPVSIEKLFERVCNKQWFTEKDVFFYNERWHSFEVHSDLSNADRQELLETLNKAITETNKQLKEASHIIITFGTSWVYRNLESEQIAANCHKVPQKQFSKELLSVDVIQKSIQKTIDLIQALNPDINFIFTISPVRHIKDGFVENQLSKSHLFSALHQVLKTHNSKLITHSYFPSYEIMMDELRDYRFYNEDMLHPNQIAIDYIWKLFSENYISQESVSIMQEVDEIQKSLRHRSFNPESEQHQKFLTKLQQKINLLGEKLPHIKF</sequence>
<dbReference type="InterPro" id="IPR014982">
    <property type="entry name" value="GSCFA"/>
</dbReference>
<dbReference type="EMBL" id="FQWH01000013">
    <property type="protein sequence ID" value="SHH60671.1"/>
    <property type="molecule type" value="Genomic_DNA"/>
</dbReference>
<dbReference type="Pfam" id="PF08885">
    <property type="entry name" value="GSCFA"/>
    <property type="match status" value="1"/>
</dbReference>
<proteinExistence type="predicted"/>
<gene>
    <name evidence="2" type="ORF">SAMN05444388_11396</name>
</gene>
<evidence type="ECO:0000259" key="1">
    <source>
        <dbReference type="Pfam" id="PF08885"/>
    </source>
</evidence>
<dbReference type="SUPFAM" id="SSF52266">
    <property type="entry name" value="SGNH hydrolase"/>
    <property type="match status" value="1"/>
</dbReference>